<proteinExistence type="predicted"/>
<comment type="caution">
    <text evidence="1">The sequence shown here is derived from an EMBL/GenBank/DDBJ whole genome shotgun (WGS) entry which is preliminary data.</text>
</comment>
<dbReference type="EMBL" id="CM009292">
    <property type="protein sequence ID" value="KAI9398272.1"/>
    <property type="molecule type" value="Genomic_DNA"/>
</dbReference>
<organism evidence="1 2">
    <name type="scientific">Populus trichocarpa</name>
    <name type="common">Western balsam poplar</name>
    <name type="synonym">Populus balsamifera subsp. trichocarpa</name>
    <dbReference type="NCBI Taxonomy" id="3694"/>
    <lineage>
        <taxon>Eukaryota</taxon>
        <taxon>Viridiplantae</taxon>
        <taxon>Streptophyta</taxon>
        <taxon>Embryophyta</taxon>
        <taxon>Tracheophyta</taxon>
        <taxon>Spermatophyta</taxon>
        <taxon>Magnoliopsida</taxon>
        <taxon>eudicotyledons</taxon>
        <taxon>Gunneridae</taxon>
        <taxon>Pentapetalae</taxon>
        <taxon>rosids</taxon>
        <taxon>fabids</taxon>
        <taxon>Malpighiales</taxon>
        <taxon>Salicaceae</taxon>
        <taxon>Saliceae</taxon>
        <taxon>Populus</taxon>
    </lineage>
</organism>
<keyword evidence="2" id="KW-1185">Reference proteome</keyword>
<accession>A0ACC0T9N9</accession>
<sequence length="70" mass="7979">MERHGHCLKNRPPHHYFLFSVPSSKTYFIVSLPSSHRNGWATSPPQPFPPPPSPPEHDLFIQDPCVSMCI</sequence>
<name>A0ACC0T9N9_POPTR</name>
<evidence type="ECO:0000313" key="1">
    <source>
        <dbReference type="EMBL" id="KAI9398272.1"/>
    </source>
</evidence>
<protein>
    <submittedName>
        <fullName evidence="1">Uncharacterized protein</fullName>
    </submittedName>
</protein>
<evidence type="ECO:0000313" key="2">
    <source>
        <dbReference type="Proteomes" id="UP000006729"/>
    </source>
</evidence>
<dbReference type="Proteomes" id="UP000006729">
    <property type="component" value="Chromosome 3"/>
</dbReference>
<gene>
    <name evidence="1" type="ORF">POPTR_003G157850v4</name>
</gene>
<reference evidence="1 2" key="1">
    <citation type="journal article" date="2006" name="Science">
        <title>The genome of black cottonwood, Populus trichocarpa (Torr. &amp; Gray).</title>
        <authorList>
            <person name="Tuskan G.A."/>
            <person name="Difazio S."/>
            <person name="Jansson S."/>
            <person name="Bohlmann J."/>
            <person name="Grigoriev I."/>
            <person name="Hellsten U."/>
            <person name="Putnam N."/>
            <person name="Ralph S."/>
            <person name="Rombauts S."/>
            <person name="Salamov A."/>
            <person name="Schein J."/>
            <person name="Sterck L."/>
            <person name="Aerts A."/>
            <person name="Bhalerao R.R."/>
            <person name="Bhalerao R.P."/>
            <person name="Blaudez D."/>
            <person name="Boerjan W."/>
            <person name="Brun A."/>
            <person name="Brunner A."/>
            <person name="Busov V."/>
            <person name="Campbell M."/>
            <person name="Carlson J."/>
            <person name="Chalot M."/>
            <person name="Chapman J."/>
            <person name="Chen G.L."/>
            <person name="Cooper D."/>
            <person name="Coutinho P.M."/>
            <person name="Couturier J."/>
            <person name="Covert S."/>
            <person name="Cronk Q."/>
            <person name="Cunningham R."/>
            <person name="Davis J."/>
            <person name="Degroeve S."/>
            <person name="Dejardin A."/>
            <person name="Depamphilis C."/>
            <person name="Detter J."/>
            <person name="Dirks B."/>
            <person name="Dubchak I."/>
            <person name="Duplessis S."/>
            <person name="Ehlting J."/>
            <person name="Ellis B."/>
            <person name="Gendler K."/>
            <person name="Goodstein D."/>
            <person name="Gribskov M."/>
            <person name="Grimwood J."/>
            <person name="Groover A."/>
            <person name="Gunter L."/>
            <person name="Hamberger B."/>
            <person name="Heinze B."/>
            <person name="Helariutta Y."/>
            <person name="Henrissat B."/>
            <person name="Holligan D."/>
            <person name="Holt R."/>
            <person name="Huang W."/>
            <person name="Islam-Faridi N."/>
            <person name="Jones S."/>
            <person name="Jones-Rhoades M."/>
            <person name="Jorgensen R."/>
            <person name="Joshi C."/>
            <person name="Kangasjarvi J."/>
            <person name="Karlsson J."/>
            <person name="Kelleher C."/>
            <person name="Kirkpatrick R."/>
            <person name="Kirst M."/>
            <person name="Kohler A."/>
            <person name="Kalluri U."/>
            <person name="Larimer F."/>
            <person name="Leebens-Mack J."/>
            <person name="Leple J.C."/>
            <person name="Locascio P."/>
            <person name="Lou Y."/>
            <person name="Lucas S."/>
            <person name="Martin F."/>
            <person name="Montanini B."/>
            <person name="Napoli C."/>
            <person name="Nelson D.R."/>
            <person name="Nelson C."/>
            <person name="Nieminen K."/>
            <person name="Nilsson O."/>
            <person name="Pereda V."/>
            <person name="Peter G."/>
            <person name="Philippe R."/>
            <person name="Pilate G."/>
            <person name="Poliakov A."/>
            <person name="Razumovskaya J."/>
            <person name="Richardson P."/>
            <person name="Rinaldi C."/>
            <person name="Ritland K."/>
            <person name="Rouze P."/>
            <person name="Ryaboy D."/>
            <person name="Schmutz J."/>
            <person name="Schrader J."/>
            <person name="Segerman B."/>
            <person name="Shin H."/>
            <person name="Siddiqui A."/>
            <person name="Sterky F."/>
            <person name="Terry A."/>
            <person name="Tsai C.J."/>
            <person name="Uberbacher E."/>
            <person name="Unneberg P."/>
            <person name="Vahala J."/>
            <person name="Wall K."/>
            <person name="Wessler S."/>
            <person name="Yang G."/>
            <person name="Yin T."/>
            <person name="Douglas C."/>
            <person name="Marra M."/>
            <person name="Sandberg G."/>
            <person name="Van de Peer Y."/>
            <person name="Rokhsar D."/>
        </authorList>
    </citation>
    <scope>NUCLEOTIDE SEQUENCE [LARGE SCALE GENOMIC DNA]</scope>
    <source>
        <strain evidence="2">cv. Nisqually</strain>
    </source>
</reference>